<comment type="caution">
    <text evidence="2">The sequence shown here is derived from an EMBL/GenBank/DDBJ whole genome shotgun (WGS) entry which is preliminary data.</text>
</comment>
<feature type="region of interest" description="Disordered" evidence="1">
    <location>
        <begin position="190"/>
        <end position="210"/>
    </location>
</feature>
<evidence type="ECO:0000313" key="3">
    <source>
        <dbReference type="Proteomes" id="UP001160148"/>
    </source>
</evidence>
<gene>
    <name evidence="2" type="ORF">MEUPH1_LOCUS14642</name>
</gene>
<keyword evidence="3" id="KW-1185">Reference proteome</keyword>
<dbReference type="AlphaFoldDB" id="A0AAV0WT57"/>
<evidence type="ECO:0000256" key="1">
    <source>
        <dbReference type="SAM" id="MobiDB-lite"/>
    </source>
</evidence>
<feature type="compositionally biased region" description="Low complexity" evidence="1">
    <location>
        <begin position="193"/>
        <end position="210"/>
    </location>
</feature>
<accession>A0AAV0WT57</accession>
<evidence type="ECO:0008006" key="4">
    <source>
        <dbReference type="Google" id="ProtNLM"/>
    </source>
</evidence>
<feature type="compositionally biased region" description="Basic and acidic residues" evidence="1">
    <location>
        <begin position="446"/>
        <end position="458"/>
    </location>
</feature>
<evidence type="ECO:0000313" key="2">
    <source>
        <dbReference type="EMBL" id="CAI6359210.1"/>
    </source>
</evidence>
<feature type="region of interest" description="Disordered" evidence="1">
    <location>
        <begin position="99"/>
        <end position="118"/>
    </location>
</feature>
<protein>
    <recommendedName>
        <fullName evidence="4">DUF4806 domain-containing protein</fullName>
    </recommendedName>
</protein>
<dbReference type="EMBL" id="CARXXK010000002">
    <property type="protein sequence ID" value="CAI6359210.1"/>
    <property type="molecule type" value="Genomic_DNA"/>
</dbReference>
<proteinExistence type="predicted"/>
<reference evidence="2 3" key="1">
    <citation type="submission" date="2023-01" db="EMBL/GenBank/DDBJ databases">
        <authorList>
            <person name="Whitehead M."/>
        </authorList>
    </citation>
    <scope>NUCLEOTIDE SEQUENCE [LARGE SCALE GENOMIC DNA]</scope>
</reference>
<dbReference type="Proteomes" id="UP001160148">
    <property type="component" value="Unassembled WGS sequence"/>
</dbReference>
<sequence length="465" mass="52876">MDFKKETTHVLIKFNKIRKFEKTTIDLIPISWTYIEDDKMYCKYPNKNEYKKIDQMVKMSSIYKVSWKSFEITLIKEARNYDKGVKYMKKSFSDTVIQSSTIEEENSSEGESDPKKLSEDELGMSLKDIPSFSNSYSTNDIHKVKGNDASVFSVSTSESSVASVVSKRQKKKLVHTKNSSSFKRLKKTINETSHSQSEMSTSESSEASVVVSSKPKKMLVHSKNSSSFKTSKITANEKKTTINDADYLQTNASASQSAGKSIIEYSHTTPEIRTKYCLACGRSDEDLPVSKSDIESLRRSIEYRIKEEAKITRTLLATTSSSADLNKILKDALIDLPKTTLVKFKDFDDQLNNDFDLIKNLKCFMVINIRGMVKISENLTTVIPKIMTKDVQVMYSAFGRETNGVKKLNFSETNTYKYLLEVLANKYPEVREKEFSSILSRWFSGAKDRDGGKKERMANKKPSTT</sequence>
<name>A0AAV0WT57_9HEMI</name>
<feature type="region of interest" description="Disordered" evidence="1">
    <location>
        <begin position="445"/>
        <end position="465"/>
    </location>
</feature>
<feature type="compositionally biased region" description="Acidic residues" evidence="1">
    <location>
        <begin position="102"/>
        <end position="111"/>
    </location>
</feature>
<organism evidence="2 3">
    <name type="scientific">Macrosiphum euphorbiae</name>
    <name type="common">potato aphid</name>
    <dbReference type="NCBI Taxonomy" id="13131"/>
    <lineage>
        <taxon>Eukaryota</taxon>
        <taxon>Metazoa</taxon>
        <taxon>Ecdysozoa</taxon>
        <taxon>Arthropoda</taxon>
        <taxon>Hexapoda</taxon>
        <taxon>Insecta</taxon>
        <taxon>Pterygota</taxon>
        <taxon>Neoptera</taxon>
        <taxon>Paraneoptera</taxon>
        <taxon>Hemiptera</taxon>
        <taxon>Sternorrhyncha</taxon>
        <taxon>Aphidomorpha</taxon>
        <taxon>Aphidoidea</taxon>
        <taxon>Aphididae</taxon>
        <taxon>Macrosiphini</taxon>
        <taxon>Macrosiphum</taxon>
    </lineage>
</organism>